<feature type="domain" description="Beta-lactamase-related" evidence="1">
    <location>
        <begin position="94"/>
        <end position="258"/>
    </location>
</feature>
<dbReference type="InterPro" id="IPR012338">
    <property type="entry name" value="Beta-lactam/transpept-like"/>
</dbReference>
<dbReference type="SUPFAM" id="SSF56601">
    <property type="entry name" value="beta-lactamase/transpeptidase-like"/>
    <property type="match status" value="1"/>
</dbReference>
<sequence>MLELRVLFTTFVIIPSIVQKRIHGHAEPRFMELLEAFQGYLETGEELGASIAVNIDGENVVDVWGGFRTQDKSENWERDTIVNVFSTTKTICKTLRDFVAQEIVGPLGVDFEIGASEEKLASDISSSKSFSDPFLDPSVVDSLGWREAEIGSANGYGNALSIATILSCISLGGKVNGASLLSNETIDLIFQEQSKRVDLVIGQKFRFGIGFGLPGNDTDLNWLPEGRVCMWGGYGGSIAIMDIERRLTISYTMNKLADVGLGSNRTKAYVGAIYNAIGS</sequence>
<reference evidence="2 3" key="1">
    <citation type="submission" date="2017-11" db="EMBL/GenBank/DDBJ databases">
        <title>Comparative genomics of Botrytis spp.</title>
        <authorList>
            <person name="Valero-Jimenez C.A."/>
            <person name="Tapia P."/>
            <person name="Veloso J."/>
            <person name="Silva-Moreno E."/>
            <person name="Staats M."/>
            <person name="Valdes J.H."/>
            <person name="Van Kan J.A.L."/>
        </authorList>
    </citation>
    <scope>NUCLEOTIDE SEQUENCE [LARGE SCALE GENOMIC DNA]</scope>
    <source>
        <strain evidence="2 3">MUCL2830</strain>
    </source>
</reference>
<name>A0A4Y8D9Z4_9HELO</name>
<evidence type="ECO:0000313" key="2">
    <source>
        <dbReference type="EMBL" id="TEY76378.1"/>
    </source>
</evidence>
<gene>
    <name evidence="2" type="ORF">BOTCAL_0059g00070</name>
</gene>
<dbReference type="Proteomes" id="UP000297299">
    <property type="component" value="Unassembled WGS sequence"/>
</dbReference>
<dbReference type="PANTHER" id="PTHR43319:SF3">
    <property type="entry name" value="BETA-LACTAMASE-RELATED DOMAIN-CONTAINING PROTEIN"/>
    <property type="match status" value="1"/>
</dbReference>
<dbReference type="Pfam" id="PF00144">
    <property type="entry name" value="Beta-lactamase"/>
    <property type="match status" value="2"/>
</dbReference>
<dbReference type="InterPro" id="IPR001466">
    <property type="entry name" value="Beta-lactam-related"/>
</dbReference>
<keyword evidence="3" id="KW-1185">Reference proteome</keyword>
<comment type="caution">
    <text evidence="2">The sequence shown here is derived from an EMBL/GenBank/DDBJ whole genome shotgun (WGS) entry which is preliminary data.</text>
</comment>
<dbReference type="Gene3D" id="3.40.710.10">
    <property type="entry name" value="DD-peptidase/beta-lactamase superfamily"/>
    <property type="match status" value="2"/>
</dbReference>
<dbReference type="STRING" id="38488.A0A4Y8D9Z4"/>
<dbReference type="OrthoDB" id="5946976at2759"/>
<feature type="domain" description="Beta-lactamase-related" evidence="1">
    <location>
        <begin position="36"/>
        <end position="91"/>
    </location>
</feature>
<proteinExistence type="predicted"/>
<dbReference type="AlphaFoldDB" id="A0A4Y8D9Z4"/>
<organism evidence="2 3">
    <name type="scientific">Botryotinia calthae</name>
    <dbReference type="NCBI Taxonomy" id="38488"/>
    <lineage>
        <taxon>Eukaryota</taxon>
        <taxon>Fungi</taxon>
        <taxon>Dikarya</taxon>
        <taxon>Ascomycota</taxon>
        <taxon>Pezizomycotina</taxon>
        <taxon>Leotiomycetes</taxon>
        <taxon>Helotiales</taxon>
        <taxon>Sclerotiniaceae</taxon>
        <taxon>Botryotinia</taxon>
    </lineage>
</organism>
<evidence type="ECO:0000313" key="3">
    <source>
        <dbReference type="Proteomes" id="UP000297299"/>
    </source>
</evidence>
<protein>
    <recommendedName>
        <fullName evidence="1">Beta-lactamase-related domain-containing protein</fullName>
    </recommendedName>
</protein>
<evidence type="ECO:0000259" key="1">
    <source>
        <dbReference type="Pfam" id="PF00144"/>
    </source>
</evidence>
<accession>A0A4Y8D9Z4</accession>
<dbReference type="InterPro" id="IPR052907">
    <property type="entry name" value="Beta-lactamase/esterase"/>
</dbReference>
<dbReference type="EMBL" id="PHWZ01000059">
    <property type="protein sequence ID" value="TEY76378.1"/>
    <property type="molecule type" value="Genomic_DNA"/>
</dbReference>
<dbReference type="PANTHER" id="PTHR43319">
    <property type="entry name" value="BETA-LACTAMASE-RELATED"/>
    <property type="match status" value="1"/>
</dbReference>